<evidence type="ECO:0000256" key="1">
    <source>
        <dbReference type="SAM" id="Coils"/>
    </source>
</evidence>
<gene>
    <name evidence="2" type="ORF">HMPREF9257_1740</name>
</gene>
<proteinExistence type="predicted"/>
<dbReference type="Proteomes" id="UP000005990">
    <property type="component" value="Unassembled WGS sequence"/>
</dbReference>
<organism evidence="2 3">
    <name type="scientific">Eremococcus coleocola ACS-139-V-Col8</name>
    <dbReference type="NCBI Taxonomy" id="908337"/>
    <lineage>
        <taxon>Bacteria</taxon>
        <taxon>Bacillati</taxon>
        <taxon>Bacillota</taxon>
        <taxon>Bacilli</taxon>
        <taxon>Lactobacillales</taxon>
        <taxon>Aerococcaceae</taxon>
        <taxon>Eremococcus</taxon>
    </lineage>
</organism>
<dbReference type="RefSeq" id="WP_006418709.1">
    <property type="nucleotide sequence ID" value="NZ_AENN01000016.1"/>
</dbReference>
<keyword evidence="3" id="KW-1185">Reference proteome</keyword>
<dbReference type="AlphaFoldDB" id="E4KQD9"/>
<evidence type="ECO:0000313" key="3">
    <source>
        <dbReference type="Proteomes" id="UP000005990"/>
    </source>
</evidence>
<dbReference type="STRING" id="908337.HMPREF9257_1740"/>
<keyword evidence="1" id="KW-0175">Coiled coil</keyword>
<evidence type="ECO:0000313" key="2">
    <source>
        <dbReference type="EMBL" id="EFR30923.1"/>
    </source>
</evidence>
<sequence>MLFDRFKDLIDQANVQLDALQEEYKRQVAASRSPKQTLRQELINLSQKKAKTNLAPALNDIKAKHRDALFKEVDQLLDLDLAESKDLMAQVDDLLDQDLKIKVSQKVHKAKRELKQLEKKPQLSAKSPVKPVAVKRKKQVANIQQAVIWSEILNPPLAKRSKRF</sequence>
<dbReference type="OrthoDB" id="2967738at2"/>
<name>E4KQD9_9LACT</name>
<comment type="caution">
    <text evidence="2">The sequence shown here is derived from an EMBL/GenBank/DDBJ whole genome shotgun (WGS) entry which is preliminary data.</text>
</comment>
<protein>
    <submittedName>
        <fullName evidence="2">Uncharacterized protein</fullName>
    </submittedName>
</protein>
<reference evidence="2 3" key="1">
    <citation type="submission" date="2010-10" db="EMBL/GenBank/DDBJ databases">
        <authorList>
            <person name="Durkin A.S."/>
            <person name="Madupu R."/>
            <person name="Torralba M."/>
            <person name="Gillis M."/>
            <person name="Methe B."/>
            <person name="Sutton G."/>
            <person name="Nelson K.E."/>
        </authorList>
    </citation>
    <scope>NUCLEOTIDE SEQUENCE [LARGE SCALE GENOMIC DNA]</scope>
    <source>
        <strain evidence="2 3">ACS-139-V-Col8</strain>
    </source>
</reference>
<accession>E4KQD9</accession>
<feature type="coiled-coil region" evidence="1">
    <location>
        <begin position="3"/>
        <end position="55"/>
    </location>
</feature>
<dbReference type="EMBL" id="AENN01000016">
    <property type="protein sequence ID" value="EFR30923.1"/>
    <property type="molecule type" value="Genomic_DNA"/>
</dbReference>